<dbReference type="AlphaFoldDB" id="A0A271IZZ3"/>
<dbReference type="InterPro" id="IPR013740">
    <property type="entry name" value="Redoxin"/>
</dbReference>
<dbReference type="PANTHER" id="PTHR43640:SF1">
    <property type="entry name" value="THIOREDOXIN-DEPENDENT PEROXIREDOXIN"/>
    <property type="match status" value="1"/>
</dbReference>
<protein>
    <recommendedName>
        <fullName evidence="3">Thioredoxin domain-containing protein</fullName>
    </recommendedName>
</protein>
<evidence type="ECO:0000259" key="3">
    <source>
        <dbReference type="PROSITE" id="PS51352"/>
    </source>
</evidence>
<accession>A0A271IZZ3</accession>
<feature type="region of interest" description="Disordered" evidence="1">
    <location>
        <begin position="21"/>
        <end position="46"/>
    </location>
</feature>
<gene>
    <name evidence="4" type="ORF">BSZ37_10410</name>
</gene>
<evidence type="ECO:0000256" key="1">
    <source>
        <dbReference type="SAM" id="MobiDB-lite"/>
    </source>
</evidence>
<dbReference type="EMBL" id="MQWD01000001">
    <property type="protein sequence ID" value="PAP76816.1"/>
    <property type="molecule type" value="Genomic_DNA"/>
</dbReference>
<dbReference type="InterPro" id="IPR013766">
    <property type="entry name" value="Thioredoxin_domain"/>
</dbReference>
<reference evidence="4 5" key="1">
    <citation type="submission" date="2016-11" db="EMBL/GenBank/DDBJ databases">
        <title>Study of marine rhodopsin-containing bacteria.</title>
        <authorList>
            <person name="Yoshizawa S."/>
            <person name="Kumagai Y."/>
            <person name="Kogure K."/>
        </authorList>
    </citation>
    <scope>NUCLEOTIDE SEQUENCE [LARGE SCALE GENOMIC DNA]</scope>
    <source>
        <strain evidence="4 5">SAORIC-28</strain>
    </source>
</reference>
<organism evidence="4 5">
    <name type="scientific">Rubrivirga marina</name>
    <dbReference type="NCBI Taxonomy" id="1196024"/>
    <lineage>
        <taxon>Bacteria</taxon>
        <taxon>Pseudomonadati</taxon>
        <taxon>Rhodothermota</taxon>
        <taxon>Rhodothermia</taxon>
        <taxon>Rhodothermales</taxon>
        <taxon>Rubricoccaceae</taxon>
        <taxon>Rubrivirga</taxon>
    </lineage>
</organism>
<feature type="chain" id="PRO_5012741142" description="Thioredoxin domain-containing protein" evidence="2">
    <location>
        <begin position="23"/>
        <end position="224"/>
    </location>
</feature>
<dbReference type="OrthoDB" id="669323at2"/>
<dbReference type="PROSITE" id="PS51257">
    <property type="entry name" value="PROKAR_LIPOPROTEIN"/>
    <property type="match status" value="1"/>
</dbReference>
<feature type="domain" description="Thioredoxin" evidence="3">
    <location>
        <begin position="43"/>
        <end position="202"/>
    </location>
</feature>
<dbReference type="InterPro" id="IPR047262">
    <property type="entry name" value="PRX-like1"/>
</dbReference>
<dbReference type="RefSeq" id="WP_095510484.1">
    <property type="nucleotide sequence ID" value="NZ_MQWD01000001.1"/>
</dbReference>
<sequence>MRTLPLALALVLAACASEPADAPTEAASTPVPTESTEAANVAPTPGAMAPDFTLVDTNGEEHTLSAYRGQPVVLEWLNYDCPYVGKHYGGGNMQALQEQATADGVVWLSVVSSAPGEQGYFEPAEMNARTEEEGGRQAAVLLDPTGEVGRSYDAKTSPHMFVIDADGQVVYNGAIDDRPTSDLADLEGATNYVVPAIAAAQAGEPVDPATTQPYGCSVKYADGA</sequence>
<name>A0A271IZZ3_9BACT</name>
<evidence type="ECO:0000313" key="5">
    <source>
        <dbReference type="Proteomes" id="UP000216339"/>
    </source>
</evidence>
<dbReference type="PANTHER" id="PTHR43640">
    <property type="entry name" value="OS07G0260300 PROTEIN"/>
    <property type="match status" value="1"/>
</dbReference>
<dbReference type="CDD" id="cd02969">
    <property type="entry name" value="PRX_like1"/>
    <property type="match status" value="1"/>
</dbReference>
<dbReference type="GO" id="GO:0016491">
    <property type="term" value="F:oxidoreductase activity"/>
    <property type="evidence" value="ECO:0007669"/>
    <property type="project" value="InterPro"/>
</dbReference>
<feature type="signal peptide" evidence="2">
    <location>
        <begin position="1"/>
        <end position="22"/>
    </location>
</feature>
<dbReference type="InterPro" id="IPR036249">
    <property type="entry name" value="Thioredoxin-like_sf"/>
</dbReference>
<dbReference type="PROSITE" id="PS51352">
    <property type="entry name" value="THIOREDOXIN_2"/>
    <property type="match status" value="1"/>
</dbReference>
<dbReference type="Gene3D" id="3.40.30.10">
    <property type="entry name" value="Glutaredoxin"/>
    <property type="match status" value="1"/>
</dbReference>
<proteinExistence type="predicted"/>
<feature type="compositionally biased region" description="Polar residues" evidence="1">
    <location>
        <begin position="26"/>
        <end position="38"/>
    </location>
</feature>
<evidence type="ECO:0000256" key="2">
    <source>
        <dbReference type="SAM" id="SignalP"/>
    </source>
</evidence>
<dbReference type="SUPFAM" id="SSF52833">
    <property type="entry name" value="Thioredoxin-like"/>
    <property type="match status" value="1"/>
</dbReference>
<keyword evidence="2" id="KW-0732">Signal</keyword>
<dbReference type="Proteomes" id="UP000216339">
    <property type="component" value="Unassembled WGS sequence"/>
</dbReference>
<comment type="caution">
    <text evidence="4">The sequence shown here is derived from an EMBL/GenBank/DDBJ whole genome shotgun (WGS) entry which is preliminary data.</text>
</comment>
<evidence type="ECO:0000313" key="4">
    <source>
        <dbReference type="EMBL" id="PAP76816.1"/>
    </source>
</evidence>
<dbReference type="Pfam" id="PF08534">
    <property type="entry name" value="Redoxin"/>
    <property type="match status" value="1"/>
</dbReference>
<keyword evidence="5" id="KW-1185">Reference proteome</keyword>